<comment type="similarity">
    <text evidence="7 8">Belongs to the PINc/VapC protein family.</text>
</comment>
<dbReference type="InterPro" id="IPR050556">
    <property type="entry name" value="Type_II_TA_system_RNase"/>
</dbReference>
<evidence type="ECO:0000256" key="5">
    <source>
        <dbReference type="ARBA" id="ARBA00022801"/>
    </source>
</evidence>
<comment type="function">
    <text evidence="8">Toxic component of a toxin-antitoxin (TA) system. An RNase.</text>
</comment>
<gene>
    <name evidence="8" type="primary">vapC</name>
    <name evidence="10" type="ORF">AADG42_17100</name>
</gene>
<dbReference type="SUPFAM" id="SSF88723">
    <property type="entry name" value="PIN domain-like"/>
    <property type="match status" value="1"/>
</dbReference>
<protein>
    <recommendedName>
        <fullName evidence="8">Ribonuclease VapC</fullName>
        <shortName evidence="8">RNase VapC</shortName>
        <ecNumber evidence="8">3.1.-.-</ecNumber>
    </recommendedName>
    <alternativeName>
        <fullName evidence="8">Toxin VapC</fullName>
    </alternativeName>
</protein>
<dbReference type="InterPro" id="IPR029060">
    <property type="entry name" value="PIN-like_dom_sf"/>
</dbReference>
<evidence type="ECO:0000256" key="7">
    <source>
        <dbReference type="ARBA" id="ARBA00038093"/>
    </source>
</evidence>
<keyword evidence="6 8" id="KW-0460">Magnesium</keyword>
<feature type="binding site" evidence="8">
    <location>
        <position position="103"/>
    </location>
    <ligand>
        <name>Mg(2+)</name>
        <dbReference type="ChEBI" id="CHEBI:18420"/>
    </ligand>
</feature>
<keyword evidence="4 8" id="KW-0479">Metal-binding</keyword>
<evidence type="ECO:0000256" key="6">
    <source>
        <dbReference type="ARBA" id="ARBA00022842"/>
    </source>
</evidence>
<dbReference type="PANTHER" id="PTHR33653">
    <property type="entry name" value="RIBONUCLEASE VAPC2"/>
    <property type="match status" value="1"/>
</dbReference>
<dbReference type="Gene3D" id="3.40.50.1010">
    <property type="entry name" value="5'-nuclease"/>
    <property type="match status" value="1"/>
</dbReference>
<evidence type="ECO:0000256" key="2">
    <source>
        <dbReference type="ARBA" id="ARBA00022649"/>
    </source>
</evidence>
<sequence length="143" mass="15389">MIIADSNILSELMRRQPDPMVVAWAAGVGPGDLAITAITVQEIQYGLGRLPAGKRRAELTARWEAVLEPFADFVAAYGADAAVATARILVESDARGRPMELADAQIAGICATLDASLATRNVEDFTHVPRLTLINPFDQDEKN</sequence>
<dbReference type="InterPro" id="IPR022907">
    <property type="entry name" value="VapC_family"/>
</dbReference>
<feature type="binding site" evidence="8">
    <location>
        <position position="5"/>
    </location>
    <ligand>
        <name>Mg(2+)</name>
        <dbReference type="ChEBI" id="CHEBI:18420"/>
    </ligand>
</feature>
<evidence type="ECO:0000313" key="10">
    <source>
        <dbReference type="EMBL" id="XAN08951.1"/>
    </source>
</evidence>
<dbReference type="EC" id="3.1.-.-" evidence="8"/>
<keyword evidence="8" id="KW-0800">Toxin</keyword>
<evidence type="ECO:0000256" key="1">
    <source>
        <dbReference type="ARBA" id="ARBA00001946"/>
    </source>
</evidence>
<dbReference type="HAMAP" id="MF_00265">
    <property type="entry name" value="VapC_Nob1"/>
    <property type="match status" value="1"/>
</dbReference>
<evidence type="ECO:0000259" key="9">
    <source>
        <dbReference type="Pfam" id="PF01850"/>
    </source>
</evidence>
<name>A0ABZ3FS88_9ACTN</name>
<organism evidence="10 11">
    <name type="scientific">Ammonicoccus fulvus</name>
    <dbReference type="NCBI Taxonomy" id="3138240"/>
    <lineage>
        <taxon>Bacteria</taxon>
        <taxon>Bacillati</taxon>
        <taxon>Actinomycetota</taxon>
        <taxon>Actinomycetes</taxon>
        <taxon>Propionibacteriales</taxon>
        <taxon>Propionibacteriaceae</taxon>
        <taxon>Ammonicoccus</taxon>
    </lineage>
</organism>
<keyword evidence="5 8" id="KW-0378">Hydrolase</keyword>
<dbReference type="InterPro" id="IPR002716">
    <property type="entry name" value="PIN_dom"/>
</dbReference>
<keyword evidence="11" id="KW-1185">Reference proteome</keyword>
<dbReference type="CDD" id="cd18731">
    <property type="entry name" value="PIN_NgFitB-like"/>
    <property type="match status" value="1"/>
</dbReference>
<evidence type="ECO:0000256" key="3">
    <source>
        <dbReference type="ARBA" id="ARBA00022722"/>
    </source>
</evidence>
<proteinExistence type="inferred from homology"/>
<reference evidence="10 11" key="1">
    <citation type="submission" date="2024-04" db="EMBL/GenBank/DDBJ databases">
        <title>Isolation of an actinomycete strain from pig manure.</title>
        <authorList>
            <person name="Gong T."/>
            <person name="Yu Z."/>
            <person name="An M."/>
            <person name="Wei C."/>
            <person name="Yang W."/>
            <person name="Liu L."/>
        </authorList>
    </citation>
    <scope>NUCLEOTIDE SEQUENCE [LARGE SCALE GENOMIC DNA]</scope>
    <source>
        <strain evidence="10 11">ZF39</strain>
    </source>
</reference>
<evidence type="ECO:0000256" key="8">
    <source>
        <dbReference type="HAMAP-Rule" id="MF_00265"/>
    </source>
</evidence>
<dbReference type="PANTHER" id="PTHR33653:SF1">
    <property type="entry name" value="RIBONUCLEASE VAPC2"/>
    <property type="match status" value="1"/>
</dbReference>
<dbReference type="RefSeq" id="WP_425310385.1">
    <property type="nucleotide sequence ID" value="NZ_CP154795.1"/>
</dbReference>
<dbReference type="Pfam" id="PF01850">
    <property type="entry name" value="PIN"/>
    <property type="match status" value="1"/>
</dbReference>
<evidence type="ECO:0000256" key="4">
    <source>
        <dbReference type="ARBA" id="ARBA00022723"/>
    </source>
</evidence>
<accession>A0ABZ3FS88</accession>
<comment type="cofactor">
    <cofactor evidence="1 8">
        <name>Mg(2+)</name>
        <dbReference type="ChEBI" id="CHEBI:18420"/>
    </cofactor>
</comment>
<dbReference type="Proteomes" id="UP001442841">
    <property type="component" value="Chromosome"/>
</dbReference>
<keyword evidence="2 8" id="KW-1277">Toxin-antitoxin system</keyword>
<keyword evidence="3 8" id="KW-0540">Nuclease</keyword>
<dbReference type="EMBL" id="CP154795">
    <property type="protein sequence ID" value="XAN08951.1"/>
    <property type="molecule type" value="Genomic_DNA"/>
</dbReference>
<feature type="domain" description="PIN" evidence="9">
    <location>
        <begin position="2"/>
        <end position="129"/>
    </location>
</feature>
<evidence type="ECO:0000313" key="11">
    <source>
        <dbReference type="Proteomes" id="UP001442841"/>
    </source>
</evidence>